<reference evidence="2" key="1">
    <citation type="submission" date="2022-07" db="EMBL/GenBank/DDBJ databases">
        <authorList>
            <person name="Otstavnykh N."/>
            <person name="Isaeva M."/>
            <person name="Bystritskaya E."/>
        </authorList>
    </citation>
    <scope>NUCLEOTIDE SEQUENCE</scope>
    <source>
        <strain evidence="2">KCTC 52189</strain>
    </source>
</reference>
<organism evidence="2 3">
    <name type="scientific">Marimonas arenosa</name>
    <dbReference type="NCBI Taxonomy" id="1795305"/>
    <lineage>
        <taxon>Bacteria</taxon>
        <taxon>Pseudomonadati</taxon>
        <taxon>Pseudomonadota</taxon>
        <taxon>Alphaproteobacteria</taxon>
        <taxon>Rhodobacterales</taxon>
        <taxon>Paracoccaceae</taxon>
        <taxon>Marimonas</taxon>
    </lineage>
</organism>
<dbReference type="Pfam" id="PF20056">
    <property type="entry name" value="DUF6455"/>
    <property type="match status" value="1"/>
</dbReference>
<feature type="domain" description="DUF6455" evidence="1">
    <location>
        <begin position="1"/>
        <end position="87"/>
    </location>
</feature>
<comment type="caution">
    <text evidence="2">The sequence shown here is derived from an EMBL/GenBank/DDBJ whole genome shotgun (WGS) entry which is preliminary data.</text>
</comment>
<gene>
    <name evidence="2" type="ORF">NO357_09500</name>
</gene>
<dbReference type="InterPro" id="IPR045601">
    <property type="entry name" value="DUF6455"/>
</dbReference>
<name>A0AAE3WBY4_9RHOB</name>
<evidence type="ECO:0000313" key="3">
    <source>
        <dbReference type="Proteomes" id="UP001226762"/>
    </source>
</evidence>
<evidence type="ECO:0000313" key="2">
    <source>
        <dbReference type="EMBL" id="MDQ2090131.1"/>
    </source>
</evidence>
<dbReference type="EMBL" id="JANHAX010000002">
    <property type="protein sequence ID" value="MDQ2090131.1"/>
    <property type="molecule type" value="Genomic_DNA"/>
</dbReference>
<proteinExistence type="predicted"/>
<accession>A0AAE3WBY4</accession>
<dbReference type="AlphaFoldDB" id="A0AAE3WBY4"/>
<dbReference type="RefSeq" id="WP_306735396.1">
    <property type="nucleotide sequence ID" value="NZ_JANHAX010000002.1"/>
</dbReference>
<reference evidence="2" key="2">
    <citation type="submission" date="2023-02" db="EMBL/GenBank/DDBJ databases">
        <title>'Rhodoalgimonas zhirmunskyi' gen. nov., isolated from a red alga.</title>
        <authorList>
            <person name="Nedashkovskaya O.I."/>
            <person name="Otstavnykh N.Y."/>
            <person name="Bystritskaya E.P."/>
            <person name="Balabanova L.A."/>
            <person name="Isaeva M.P."/>
        </authorList>
    </citation>
    <scope>NUCLEOTIDE SEQUENCE</scope>
    <source>
        <strain evidence="2">KCTC 52189</strain>
    </source>
</reference>
<sequence>MKPLGGTRQHFWLAKRMAGQHALDLAQAMARGDLDQSDWAKVVQRCRECDWTGGCRRYLARGEGAKQAAEKWPGGCPNRAVFATLKAMEELENTYERQ</sequence>
<keyword evidence="3" id="KW-1185">Reference proteome</keyword>
<evidence type="ECO:0000259" key="1">
    <source>
        <dbReference type="Pfam" id="PF20056"/>
    </source>
</evidence>
<protein>
    <submittedName>
        <fullName evidence="2">DUF6455 family protein</fullName>
    </submittedName>
</protein>
<dbReference type="Proteomes" id="UP001226762">
    <property type="component" value="Unassembled WGS sequence"/>
</dbReference>